<gene>
    <name evidence="1" type="ORF">CVV64_07370</name>
</gene>
<dbReference type="EMBL" id="PGXC01000004">
    <property type="protein sequence ID" value="PKK90694.1"/>
    <property type="molecule type" value="Genomic_DNA"/>
</dbReference>
<dbReference type="PANTHER" id="PTHR39624:SF2">
    <property type="entry name" value="OSMC-LIKE PROTEIN"/>
    <property type="match status" value="1"/>
</dbReference>
<protein>
    <submittedName>
        <fullName evidence="1">Osmotically inducible protein OsmC</fullName>
    </submittedName>
</protein>
<sequence>MVKVEITYDGELRCRACHEPSSAEIVTDAPLDNHGKGEAFSPTDLVGTALGTCIATILGITAQSRNWNLKGMKITVNKEMATEGTRRIKSLETHIWMPISLSGSDRIIAEKVPHSCPVKLSLHPEVNVPVIFHWPEQVRSNHEKQK</sequence>
<name>A0A2N1PQT7_9BACT</name>
<dbReference type="Pfam" id="PF02566">
    <property type="entry name" value="OsmC"/>
    <property type="match status" value="1"/>
</dbReference>
<evidence type="ECO:0000313" key="1">
    <source>
        <dbReference type="EMBL" id="PKK90694.1"/>
    </source>
</evidence>
<dbReference type="Gene3D" id="3.30.300.20">
    <property type="match status" value="1"/>
</dbReference>
<dbReference type="Proteomes" id="UP000233256">
    <property type="component" value="Unassembled WGS sequence"/>
</dbReference>
<dbReference type="InterPro" id="IPR036102">
    <property type="entry name" value="OsmC/Ohrsf"/>
</dbReference>
<dbReference type="PANTHER" id="PTHR39624">
    <property type="entry name" value="PROTEIN INVOLVED IN RIMO-MEDIATED BETA-METHYLTHIOLATION OF RIBOSOMAL PROTEIN S12 YCAO"/>
    <property type="match status" value="1"/>
</dbReference>
<reference evidence="1 2" key="1">
    <citation type="journal article" date="2017" name="ISME J.">
        <title>Potential for microbial H2 and metal transformations associated with novel bacteria and archaea in deep terrestrial subsurface sediments.</title>
        <authorList>
            <person name="Hernsdorf A.W."/>
            <person name="Amano Y."/>
            <person name="Miyakawa K."/>
            <person name="Ise K."/>
            <person name="Suzuki Y."/>
            <person name="Anantharaman K."/>
            <person name="Probst A."/>
            <person name="Burstein D."/>
            <person name="Thomas B.C."/>
            <person name="Banfield J.F."/>
        </authorList>
    </citation>
    <scope>NUCLEOTIDE SEQUENCE [LARGE SCALE GENOMIC DNA]</scope>
    <source>
        <strain evidence="1">HGW-Wallbacteria-1</strain>
    </source>
</reference>
<proteinExistence type="predicted"/>
<evidence type="ECO:0000313" key="2">
    <source>
        <dbReference type="Proteomes" id="UP000233256"/>
    </source>
</evidence>
<dbReference type="AlphaFoldDB" id="A0A2N1PQT7"/>
<organism evidence="1 2">
    <name type="scientific">Candidatus Wallbacteria bacterium HGW-Wallbacteria-1</name>
    <dbReference type="NCBI Taxonomy" id="2013854"/>
    <lineage>
        <taxon>Bacteria</taxon>
        <taxon>Candidatus Walliibacteriota</taxon>
    </lineage>
</organism>
<accession>A0A2N1PQT7</accession>
<comment type="caution">
    <text evidence="1">The sequence shown here is derived from an EMBL/GenBank/DDBJ whole genome shotgun (WGS) entry which is preliminary data.</text>
</comment>
<dbReference type="InterPro" id="IPR003718">
    <property type="entry name" value="OsmC/Ohr_fam"/>
</dbReference>
<dbReference type="InterPro" id="IPR015946">
    <property type="entry name" value="KH_dom-like_a/b"/>
</dbReference>
<dbReference type="SUPFAM" id="SSF82784">
    <property type="entry name" value="OsmC-like"/>
    <property type="match status" value="1"/>
</dbReference>